<comment type="similarity">
    <text evidence="2 7">Belongs to the methyltransferase superfamily. L-isoaspartyl/D-aspartyl protein methyltransferase family.</text>
</comment>
<evidence type="ECO:0000256" key="7">
    <source>
        <dbReference type="HAMAP-Rule" id="MF_00090"/>
    </source>
</evidence>
<comment type="function">
    <text evidence="7">Catalyzes the methyl esterification of L-isoaspartyl residues in peptides and proteins that result from spontaneous decomposition of normal L-aspartyl and L-asparaginyl residues. It plays a role in the repair and/or degradation of damaged proteins.</text>
</comment>
<evidence type="ECO:0000256" key="1">
    <source>
        <dbReference type="ARBA" id="ARBA00004496"/>
    </source>
</evidence>
<evidence type="ECO:0000256" key="6">
    <source>
        <dbReference type="ARBA" id="ARBA00022691"/>
    </source>
</evidence>
<organism evidence="8 9">
    <name type="scientific">Pelovirga terrestris</name>
    <dbReference type="NCBI Taxonomy" id="2771352"/>
    <lineage>
        <taxon>Bacteria</taxon>
        <taxon>Pseudomonadati</taxon>
        <taxon>Thermodesulfobacteriota</taxon>
        <taxon>Desulfuromonadia</taxon>
        <taxon>Geobacterales</taxon>
        <taxon>Geobacteraceae</taxon>
        <taxon>Pelovirga</taxon>
    </lineage>
</organism>
<dbReference type="GO" id="GO:0030091">
    <property type="term" value="P:protein repair"/>
    <property type="evidence" value="ECO:0007669"/>
    <property type="project" value="UniProtKB-UniRule"/>
</dbReference>
<reference evidence="8" key="1">
    <citation type="submission" date="2020-09" db="EMBL/GenBank/DDBJ databases">
        <title>Pelobacter alkaliphilus sp. nov., a novel anaerobic arsenate-reducing bacterium from terrestrial mud volcano.</title>
        <authorList>
            <person name="Khomyakova M.A."/>
            <person name="Merkel A.Y."/>
            <person name="Slobodkin A.I."/>
        </authorList>
    </citation>
    <scope>NUCLEOTIDE SEQUENCE</scope>
    <source>
        <strain evidence="8">M08fum</strain>
    </source>
</reference>
<keyword evidence="4 7" id="KW-0489">Methyltransferase</keyword>
<dbReference type="NCBIfam" id="NF001453">
    <property type="entry name" value="PRK00312.1"/>
    <property type="match status" value="1"/>
</dbReference>
<keyword evidence="9" id="KW-1185">Reference proteome</keyword>
<comment type="subcellular location">
    <subcellularLocation>
        <location evidence="1 7">Cytoplasm</location>
    </subcellularLocation>
</comment>
<dbReference type="SUPFAM" id="SSF53335">
    <property type="entry name" value="S-adenosyl-L-methionine-dependent methyltransferases"/>
    <property type="match status" value="1"/>
</dbReference>
<accession>A0A8J6QT79</accession>
<name>A0A8J6QT79_9BACT</name>
<dbReference type="Pfam" id="PF01135">
    <property type="entry name" value="PCMT"/>
    <property type="match status" value="1"/>
</dbReference>
<dbReference type="NCBIfam" id="TIGR00080">
    <property type="entry name" value="pimt"/>
    <property type="match status" value="1"/>
</dbReference>
<dbReference type="FunFam" id="3.40.50.150:FF:000010">
    <property type="entry name" value="Protein-L-isoaspartate O-methyltransferase"/>
    <property type="match status" value="1"/>
</dbReference>
<dbReference type="AlphaFoldDB" id="A0A8J6QT79"/>
<evidence type="ECO:0000313" key="9">
    <source>
        <dbReference type="Proteomes" id="UP000632828"/>
    </source>
</evidence>
<dbReference type="GO" id="GO:0032259">
    <property type="term" value="P:methylation"/>
    <property type="evidence" value="ECO:0007669"/>
    <property type="project" value="UniProtKB-KW"/>
</dbReference>
<dbReference type="HAMAP" id="MF_00090">
    <property type="entry name" value="PIMT"/>
    <property type="match status" value="1"/>
</dbReference>
<comment type="catalytic activity">
    <reaction evidence="7">
        <text>[protein]-L-isoaspartate + S-adenosyl-L-methionine = [protein]-L-isoaspartate alpha-methyl ester + S-adenosyl-L-homocysteine</text>
        <dbReference type="Rhea" id="RHEA:12705"/>
        <dbReference type="Rhea" id="RHEA-COMP:12143"/>
        <dbReference type="Rhea" id="RHEA-COMP:12144"/>
        <dbReference type="ChEBI" id="CHEBI:57856"/>
        <dbReference type="ChEBI" id="CHEBI:59789"/>
        <dbReference type="ChEBI" id="CHEBI:90596"/>
        <dbReference type="ChEBI" id="CHEBI:90598"/>
        <dbReference type="EC" id="2.1.1.77"/>
    </reaction>
</comment>
<sequence>MDYTIARRRMVEQQIVARGIDDPRLIDVMNKVPRHLFVDEGLRGHAYADGPLPIGHKQTISQPYMVAAMSAALGLQGHERVLEIGTGSGYQTAILAMMTKRVYSIERISTLAARARKVLDQLQISNVNIKTADGTIGWKDQAPFDGILVAAGAPDVPHEYLVQLIIGGKLVMPVGGYHQQSLIRITRLDKDQFKREELMGCRFVPLIGTAGWSEADEI</sequence>
<gene>
    <name evidence="7" type="primary">pcm</name>
    <name evidence="8" type="ORF">ICT70_00065</name>
</gene>
<dbReference type="PANTHER" id="PTHR11579:SF0">
    <property type="entry name" value="PROTEIN-L-ISOASPARTATE(D-ASPARTATE) O-METHYLTRANSFERASE"/>
    <property type="match status" value="1"/>
</dbReference>
<keyword evidence="6 7" id="KW-0949">S-adenosyl-L-methionine</keyword>
<dbReference type="PROSITE" id="PS01279">
    <property type="entry name" value="PCMT"/>
    <property type="match status" value="1"/>
</dbReference>
<evidence type="ECO:0000256" key="5">
    <source>
        <dbReference type="ARBA" id="ARBA00022679"/>
    </source>
</evidence>
<dbReference type="CDD" id="cd02440">
    <property type="entry name" value="AdoMet_MTases"/>
    <property type="match status" value="1"/>
</dbReference>
<dbReference type="InterPro" id="IPR000682">
    <property type="entry name" value="PCMT"/>
</dbReference>
<evidence type="ECO:0000256" key="3">
    <source>
        <dbReference type="ARBA" id="ARBA00022490"/>
    </source>
</evidence>
<keyword evidence="3 7" id="KW-0963">Cytoplasm</keyword>
<dbReference type="InterPro" id="IPR029063">
    <property type="entry name" value="SAM-dependent_MTases_sf"/>
</dbReference>
<proteinExistence type="inferred from homology"/>
<dbReference type="GO" id="GO:0005737">
    <property type="term" value="C:cytoplasm"/>
    <property type="evidence" value="ECO:0007669"/>
    <property type="project" value="UniProtKB-SubCell"/>
</dbReference>
<keyword evidence="5 7" id="KW-0808">Transferase</keyword>
<evidence type="ECO:0000256" key="4">
    <source>
        <dbReference type="ARBA" id="ARBA00022603"/>
    </source>
</evidence>
<dbReference type="RefSeq" id="WP_191153625.1">
    <property type="nucleotide sequence ID" value="NZ_JACWUN010000001.1"/>
</dbReference>
<dbReference type="Gene3D" id="3.40.50.150">
    <property type="entry name" value="Vaccinia Virus protein VP39"/>
    <property type="match status" value="1"/>
</dbReference>
<protein>
    <recommendedName>
        <fullName evidence="7">Protein-L-isoaspartate O-methyltransferase</fullName>
        <ecNumber evidence="7">2.1.1.77</ecNumber>
    </recommendedName>
    <alternativeName>
        <fullName evidence="7">L-isoaspartyl protein carboxyl methyltransferase</fullName>
    </alternativeName>
    <alternativeName>
        <fullName evidence="7">Protein L-isoaspartyl methyltransferase</fullName>
    </alternativeName>
    <alternativeName>
        <fullName evidence="7">Protein-beta-aspartate methyltransferase</fullName>
        <shortName evidence="7">PIMT</shortName>
    </alternativeName>
</protein>
<dbReference type="Proteomes" id="UP000632828">
    <property type="component" value="Unassembled WGS sequence"/>
</dbReference>
<feature type="active site" evidence="7">
    <location>
        <position position="61"/>
    </location>
</feature>
<evidence type="ECO:0000313" key="8">
    <source>
        <dbReference type="EMBL" id="MBD1399065.1"/>
    </source>
</evidence>
<comment type="caution">
    <text evidence="8">The sequence shown here is derived from an EMBL/GenBank/DDBJ whole genome shotgun (WGS) entry which is preliminary data.</text>
</comment>
<dbReference type="GO" id="GO:0004719">
    <property type="term" value="F:protein-L-isoaspartate (D-aspartate) O-methyltransferase activity"/>
    <property type="evidence" value="ECO:0007669"/>
    <property type="project" value="UniProtKB-UniRule"/>
</dbReference>
<dbReference type="EC" id="2.1.1.77" evidence="7"/>
<dbReference type="EMBL" id="JACWUN010000001">
    <property type="protein sequence ID" value="MBD1399065.1"/>
    <property type="molecule type" value="Genomic_DNA"/>
</dbReference>
<dbReference type="PANTHER" id="PTHR11579">
    <property type="entry name" value="PROTEIN-L-ISOASPARTATE O-METHYLTRANSFERASE"/>
    <property type="match status" value="1"/>
</dbReference>
<evidence type="ECO:0000256" key="2">
    <source>
        <dbReference type="ARBA" id="ARBA00005369"/>
    </source>
</evidence>